<dbReference type="EMBL" id="CYYW01000027">
    <property type="protein sequence ID" value="CUO61006.1"/>
    <property type="molecule type" value="Genomic_DNA"/>
</dbReference>
<dbReference type="AlphaFoldDB" id="A0A174GJ06"/>
<name>A0A174GJ06_9FIRM</name>
<feature type="coiled-coil region" evidence="1">
    <location>
        <begin position="307"/>
        <end position="337"/>
    </location>
</feature>
<protein>
    <recommendedName>
        <fullName evidence="4">Butirosin biosynthesis protein H N-terminal domain-containing protein</fullName>
    </recommendedName>
</protein>
<accession>A0A174GJ06</accession>
<evidence type="ECO:0000313" key="3">
    <source>
        <dbReference type="Proteomes" id="UP000095384"/>
    </source>
</evidence>
<organism evidence="2 3">
    <name type="scientific">Agathobacter rectalis</name>
    <dbReference type="NCBI Taxonomy" id="39491"/>
    <lineage>
        <taxon>Bacteria</taxon>
        <taxon>Bacillati</taxon>
        <taxon>Bacillota</taxon>
        <taxon>Clostridia</taxon>
        <taxon>Lachnospirales</taxon>
        <taxon>Lachnospiraceae</taxon>
        <taxon>Agathobacter</taxon>
    </lineage>
</organism>
<evidence type="ECO:0008006" key="4">
    <source>
        <dbReference type="Google" id="ProtNLM"/>
    </source>
</evidence>
<sequence length="531" mass="63648">MYNLTEIKKIKDEYEIEEVNCLERPVAMVLNSYCPIYRNLYLFHEKMNRCYNLHFYDDIGYKDKISMKRAQIILEHELGILMHSVVKRDEMHQLIIEQLKNNNPVIVPGNLKEIYYSKFYNKENWKHSFLLHGYNLDNKLYFIYDSVQCENEKEMCKFCIPQKTLEQGYESYCNNFYEDGIYFIESNEVDRNPDYRKMILNGLQLFVNNRKKQPYFEIDLIQHFLQKENPSGEELLQLFEINNYKKVFLSEMRNLLAYLEVEGEVVEKLVACNQELLAEWRKVESKIAYYIQKANKFELEKLLEKTLEKENLLLNQIKEILDKVQNEQEDIKQKTIKDPVIFVNNEQNIIKQKPNDQYMFHFDTNKIYNNWFEDQAPKIVLPQNLTDFDEFQFCTSIKIESYVEWANFMVGVYIKDENGNTYLYGNNSMRCVCFEYTGIKGNMYEESVFDTEFQIEVRYRNRKLQLIYTDFNDASKEIRIREVDLESRIYQMGIACKTWGSPNKLTIAVSNIDLIEKDEPNGSSREFIKDI</sequence>
<keyword evidence="1" id="KW-0175">Coiled coil</keyword>
<dbReference type="Proteomes" id="UP000095384">
    <property type="component" value="Unassembled WGS sequence"/>
</dbReference>
<gene>
    <name evidence="2" type="ORF">ERS852417_02687</name>
</gene>
<evidence type="ECO:0000313" key="2">
    <source>
        <dbReference type="EMBL" id="CUO61006.1"/>
    </source>
</evidence>
<reference evidence="2 3" key="1">
    <citation type="submission" date="2015-09" db="EMBL/GenBank/DDBJ databases">
        <authorList>
            <consortium name="Pathogen Informatics"/>
        </authorList>
    </citation>
    <scope>NUCLEOTIDE SEQUENCE [LARGE SCALE GENOMIC DNA]</scope>
    <source>
        <strain evidence="2 3">2789STDY5608860</strain>
    </source>
</reference>
<proteinExistence type="predicted"/>
<evidence type="ECO:0000256" key="1">
    <source>
        <dbReference type="SAM" id="Coils"/>
    </source>
</evidence>